<evidence type="ECO:0000313" key="3">
    <source>
        <dbReference type="Proteomes" id="UP000078560"/>
    </source>
</evidence>
<accession>A0A1A8WFJ1</accession>
<evidence type="ECO:0000256" key="1">
    <source>
        <dbReference type="SAM" id="Phobius"/>
    </source>
</evidence>
<dbReference type="EMBL" id="FLQU01001164">
    <property type="protein sequence ID" value="SBS91719.1"/>
    <property type="molecule type" value="Genomic_DNA"/>
</dbReference>
<dbReference type="Proteomes" id="UP000078560">
    <property type="component" value="Unassembled WGS sequence"/>
</dbReference>
<proteinExistence type="predicted"/>
<keyword evidence="1" id="KW-0812">Transmembrane</keyword>
<reference evidence="3" key="1">
    <citation type="submission" date="2016-05" db="EMBL/GenBank/DDBJ databases">
        <authorList>
            <person name="Naeem Raeece"/>
        </authorList>
    </citation>
    <scope>NUCLEOTIDE SEQUENCE [LARGE SCALE GENOMIC DNA]</scope>
</reference>
<keyword evidence="1" id="KW-0472">Membrane</keyword>
<keyword evidence="1" id="KW-1133">Transmembrane helix</keyword>
<feature type="transmembrane region" description="Helical" evidence="1">
    <location>
        <begin position="245"/>
        <end position="264"/>
    </location>
</feature>
<organism evidence="2 3">
    <name type="scientific">Plasmodium ovale curtisi</name>
    <dbReference type="NCBI Taxonomy" id="864141"/>
    <lineage>
        <taxon>Eukaryota</taxon>
        <taxon>Sar</taxon>
        <taxon>Alveolata</taxon>
        <taxon>Apicomplexa</taxon>
        <taxon>Aconoidasida</taxon>
        <taxon>Haemosporida</taxon>
        <taxon>Plasmodiidae</taxon>
        <taxon>Plasmodium</taxon>
        <taxon>Plasmodium (Plasmodium)</taxon>
    </lineage>
</organism>
<dbReference type="Pfam" id="PF05795">
    <property type="entry name" value="Plasmodium_Vir"/>
    <property type="match status" value="2"/>
</dbReference>
<dbReference type="InterPro" id="IPR008780">
    <property type="entry name" value="Plasmodium_Vir"/>
</dbReference>
<evidence type="ECO:0000313" key="2">
    <source>
        <dbReference type="EMBL" id="SBS91719.1"/>
    </source>
</evidence>
<gene>
    <name evidence="2" type="ORF">POVCU2_0069480</name>
</gene>
<name>A0A1A8WFJ1_PLAOA</name>
<dbReference type="AlphaFoldDB" id="A0A1A8WFJ1"/>
<protein>
    <submittedName>
        <fullName evidence="2">PIR Superfamily Protein</fullName>
    </submittedName>
</protein>
<sequence length="320" mass="38111">MEDYSLSILNSNIFYEKLNTASEDYSDKSTAFWNSNIKNTCIKKTGIFDTLLKGFYYVSYMKNDVNFYNNRWYYLYFWGGSKVFENTGCTFLEMMYVLQSVKRHIDQAEYSYNIYNISENEFKDLKIAFEYIVNYDSIKHNIHAYNFDCTEKYKKYVDSSFEVYNKLRDECQLKASEEFCKFFTNFAQTNKSENLEKLTCHGKMPPLSVEQYKSKLSEHTDQEDKVKGEIHTEETSPFSVSDNMMSTYFPVLGIFSILFLLYNLTPFRSWLRNIVSKKQINRPSVYEDQNDEFFENTYELSDTNIHCNRHDLSFHSFINS</sequence>